<proteinExistence type="evidence at transcript level"/>
<dbReference type="InterPro" id="IPR036005">
    <property type="entry name" value="Creatinase/aminopeptidase-like"/>
</dbReference>
<dbReference type="Pfam" id="PF16189">
    <property type="entry name" value="Creatinase_N_2"/>
    <property type="match status" value="1"/>
</dbReference>
<evidence type="ECO:0000259" key="4">
    <source>
        <dbReference type="Pfam" id="PF16188"/>
    </source>
</evidence>
<dbReference type="InterPro" id="IPR050422">
    <property type="entry name" value="X-Pro_aminopeptidase_P"/>
</dbReference>
<dbReference type="SUPFAM" id="SSF55920">
    <property type="entry name" value="Creatinase/aminopeptidase"/>
    <property type="match status" value="1"/>
</dbReference>
<comment type="similarity">
    <text evidence="1">Belongs to the peptidase M24B family.</text>
</comment>
<evidence type="ECO:0000313" key="5">
    <source>
        <dbReference type="EMBL" id="AMO02533.1"/>
    </source>
</evidence>
<keyword evidence="5" id="KW-0031">Aminopeptidase</keyword>
<protein>
    <submittedName>
        <fullName evidence="5">Xaa-pro aminopeptidase 1d</fullName>
    </submittedName>
</protein>
<dbReference type="Pfam" id="PF01321">
    <property type="entry name" value="Creatinase_N"/>
    <property type="match status" value="1"/>
</dbReference>
<evidence type="ECO:0000259" key="3">
    <source>
        <dbReference type="Pfam" id="PF01321"/>
    </source>
</evidence>
<keyword evidence="5" id="KW-0378">Hydrolase</keyword>
<keyword evidence="5" id="KW-0645">Protease</keyword>
<dbReference type="AlphaFoldDB" id="A0A1S5QN40"/>
<dbReference type="CDD" id="cd01085">
    <property type="entry name" value="APP"/>
    <property type="match status" value="1"/>
</dbReference>
<feature type="domain" description="Creatinase N-terminal" evidence="3">
    <location>
        <begin position="10"/>
        <end position="146"/>
    </location>
</feature>
<dbReference type="InterPro" id="IPR000587">
    <property type="entry name" value="Creatinase_N"/>
</dbReference>
<dbReference type="Gene3D" id="3.90.230.10">
    <property type="entry name" value="Creatinase/methionine aminopeptidase superfamily"/>
    <property type="match status" value="1"/>
</dbReference>
<feature type="domain" description="Peptidase M24 C-terminal" evidence="4">
    <location>
        <begin position="552"/>
        <end position="615"/>
    </location>
</feature>
<name>A0A1S5QN40_TITSE</name>
<evidence type="ECO:0000256" key="1">
    <source>
        <dbReference type="ARBA" id="ARBA00008766"/>
    </source>
</evidence>
<dbReference type="Pfam" id="PF00557">
    <property type="entry name" value="Peptidase_M24"/>
    <property type="match status" value="1"/>
</dbReference>
<dbReference type="SUPFAM" id="SSF53092">
    <property type="entry name" value="Creatinase/prolidase N-terminal domain"/>
    <property type="match status" value="1"/>
</dbReference>
<organism evidence="5">
    <name type="scientific">Tityus serrulatus</name>
    <name type="common">Brazilian yellow scorpion</name>
    <dbReference type="NCBI Taxonomy" id="6887"/>
    <lineage>
        <taxon>Eukaryota</taxon>
        <taxon>Metazoa</taxon>
        <taxon>Ecdysozoa</taxon>
        <taxon>Arthropoda</taxon>
        <taxon>Chelicerata</taxon>
        <taxon>Arachnida</taxon>
        <taxon>Scorpiones</taxon>
        <taxon>Buthida</taxon>
        <taxon>Buthoidea</taxon>
        <taxon>Buthidae</taxon>
        <taxon>Tityus</taxon>
    </lineage>
</organism>
<evidence type="ECO:0000259" key="2">
    <source>
        <dbReference type="Pfam" id="PF00557"/>
    </source>
</evidence>
<dbReference type="Gene3D" id="3.40.350.10">
    <property type="entry name" value="Creatinase/prolidase N-terminal domain"/>
    <property type="match status" value="2"/>
</dbReference>
<dbReference type="FunFam" id="3.40.350.10:FF:000001">
    <property type="entry name" value="Putative xaa-Pro aminopeptidase 1"/>
    <property type="match status" value="1"/>
</dbReference>
<dbReference type="InterPro" id="IPR029149">
    <property type="entry name" value="Creatin/AminoP/Spt16_N"/>
</dbReference>
<sequence>MAVKNTGVLLKRLRSLMKNTNYVSEILQAYIIPHKDSHQSEYLAPCDRRRAFITGFSGNYGTAIVTEDHAALWTDEQYIQQAEQQLDHNWTLMKEGAPGTPSKGEWLSRVLPIGSRIGVDPYLISFDSWNPLSNQLELAGHHLVSVNQNLIDFIWDDRPPPPSTSIEPLPLSYTGKSLGEKITEIRQEMTNKEAVALLITALDEIAWLFNLRGCDVDYNPVFFAYSILTLETVYLFIDENKLTSSVRRHLQNDESDYSVKVEIRPYKLVKDCLGWLVNQLNGKIWISTKSSYALVNVVPRARRIELSSPVLTAKCIKNEVEIECMRQAHIKDGVAICEFFAWLNDEVSQGEVTELIAATKLEEFRRQQKDYVGSSFETTSASGANSADIHYRPTEETFRVITADEIYLCDCGAHYRDGTTDITRTVHFGTPSQYEKECFTRVVKGHIAVVSAVFPRLTKGQMLDTLARRFLWEVGLDYSHSTGHGVGAYLNVHEGPVGISWKNNPDDPGLQEGMILSAEPAYYEEGQFGIRVKNVIVVKTADTKYNVKEHSFLTFEPLTLVPIQVKLLDPTLLTIDELEWLDNYHQMCRDIVGKALKEQGKHSAFQWLLKETQPLG</sequence>
<dbReference type="InterPro" id="IPR032416">
    <property type="entry name" value="Peptidase_M24_C"/>
</dbReference>
<dbReference type="EMBL" id="KR068516">
    <property type="protein sequence ID" value="AMO02533.1"/>
    <property type="molecule type" value="mRNA"/>
</dbReference>
<dbReference type="FunFam" id="3.90.230.10:FF:000004">
    <property type="entry name" value="xaa-Pro aminopeptidase 1 isoform X1"/>
    <property type="match status" value="1"/>
</dbReference>
<dbReference type="GO" id="GO:0070006">
    <property type="term" value="F:metalloaminopeptidase activity"/>
    <property type="evidence" value="ECO:0007669"/>
    <property type="project" value="InterPro"/>
</dbReference>
<accession>A0A1S5QN40</accession>
<reference evidence="5" key="1">
    <citation type="submission" date="2015-04" db="EMBL/GenBank/DDBJ databases">
        <title>Proteases from Tityus serrulatus venom gland: venom proteases and peptide maturation.</title>
        <authorList>
            <person name="Carmo A.O."/>
            <person name="Martins A.P.V."/>
            <person name="Oliveira-Mendes B.B.R."/>
            <person name="Horta C.C.R."/>
            <person name="Dantas A.E."/>
            <person name="Kalapothakis E."/>
        </authorList>
    </citation>
    <scope>NUCLEOTIDE SEQUENCE</scope>
</reference>
<dbReference type="InterPro" id="IPR000994">
    <property type="entry name" value="Pept_M24"/>
</dbReference>
<dbReference type="Pfam" id="PF16188">
    <property type="entry name" value="Peptidase_M24_C"/>
    <property type="match status" value="1"/>
</dbReference>
<dbReference type="InterPro" id="IPR033740">
    <property type="entry name" value="Pept_M24B"/>
</dbReference>
<feature type="domain" description="Peptidase M24" evidence="2">
    <location>
        <begin position="323"/>
        <end position="539"/>
    </location>
</feature>
<dbReference type="PANTHER" id="PTHR43763:SF20">
    <property type="entry name" value="XAA-PRO AMINOPEPTIDASE APEPP"/>
    <property type="match status" value="1"/>
</dbReference>
<dbReference type="PANTHER" id="PTHR43763">
    <property type="entry name" value="XAA-PRO AMINOPEPTIDASE 1"/>
    <property type="match status" value="1"/>
</dbReference>